<dbReference type="CDD" id="cd11304">
    <property type="entry name" value="Cadherin_repeat"/>
    <property type="match status" value="1"/>
</dbReference>
<name>A0A8S4BDR0_9TELE</name>
<evidence type="ECO:0000256" key="2">
    <source>
        <dbReference type="ARBA" id="ARBA00022737"/>
    </source>
</evidence>
<dbReference type="GO" id="GO:0016477">
    <property type="term" value="P:cell migration"/>
    <property type="evidence" value="ECO:0007669"/>
    <property type="project" value="TreeGrafter"/>
</dbReference>
<evidence type="ECO:0000256" key="1">
    <source>
        <dbReference type="ARBA" id="ARBA00004370"/>
    </source>
</evidence>
<dbReference type="GO" id="GO:0005912">
    <property type="term" value="C:adherens junction"/>
    <property type="evidence" value="ECO:0007669"/>
    <property type="project" value="TreeGrafter"/>
</dbReference>
<evidence type="ECO:0000313" key="7">
    <source>
        <dbReference type="EMBL" id="CAG5979117.1"/>
    </source>
</evidence>
<proteinExistence type="predicted"/>
<dbReference type="InterPro" id="IPR015919">
    <property type="entry name" value="Cadherin-like_sf"/>
</dbReference>
<keyword evidence="3 5" id="KW-0106">Calcium</keyword>
<organism evidence="7 8">
    <name type="scientific">Menidia menidia</name>
    <name type="common">Atlantic silverside</name>
    <dbReference type="NCBI Taxonomy" id="238744"/>
    <lineage>
        <taxon>Eukaryota</taxon>
        <taxon>Metazoa</taxon>
        <taxon>Chordata</taxon>
        <taxon>Craniata</taxon>
        <taxon>Vertebrata</taxon>
        <taxon>Euteleostomi</taxon>
        <taxon>Actinopterygii</taxon>
        <taxon>Neopterygii</taxon>
        <taxon>Teleostei</taxon>
        <taxon>Neoteleostei</taxon>
        <taxon>Acanthomorphata</taxon>
        <taxon>Ovalentaria</taxon>
        <taxon>Atherinomorphae</taxon>
        <taxon>Atheriniformes</taxon>
        <taxon>Atherinopsidae</taxon>
        <taxon>Menidiinae</taxon>
        <taxon>Menidia</taxon>
    </lineage>
</organism>
<dbReference type="Pfam" id="PF00028">
    <property type="entry name" value="Cadherin"/>
    <property type="match status" value="1"/>
</dbReference>
<dbReference type="GO" id="GO:0005509">
    <property type="term" value="F:calcium ion binding"/>
    <property type="evidence" value="ECO:0007669"/>
    <property type="project" value="UniProtKB-UniRule"/>
</dbReference>
<dbReference type="GO" id="GO:0044331">
    <property type="term" value="P:cell-cell adhesion mediated by cadherin"/>
    <property type="evidence" value="ECO:0007669"/>
    <property type="project" value="TreeGrafter"/>
</dbReference>
<keyword evidence="2" id="KW-0677">Repeat</keyword>
<dbReference type="AlphaFoldDB" id="A0A8S4BDR0"/>
<dbReference type="GO" id="GO:0000902">
    <property type="term" value="P:cell morphogenesis"/>
    <property type="evidence" value="ECO:0007669"/>
    <property type="project" value="TreeGrafter"/>
</dbReference>
<dbReference type="PANTHER" id="PTHR24027:SF311">
    <property type="entry name" value="CADHERIN-22"/>
    <property type="match status" value="1"/>
</dbReference>
<dbReference type="PROSITE" id="PS50268">
    <property type="entry name" value="CADHERIN_2"/>
    <property type="match status" value="1"/>
</dbReference>
<dbReference type="Proteomes" id="UP000677803">
    <property type="component" value="Unassembled WGS sequence"/>
</dbReference>
<dbReference type="SMART" id="SM00112">
    <property type="entry name" value="CA"/>
    <property type="match status" value="1"/>
</dbReference>
<accession>A0A8S4BDR0</accession>
<keyword evidence="4" id="KW-0472">Membrane</keyword>
<dbReference type="GO" id="GO:0016339">
    <property type="term" value="P:calcium-dependent cell-cell adhesion via plasma membrane cell adhesion molecules"/>
    <property type="evidence" value="ECO:0007669"/>
    <property type="project" value="TreeGrafter"/>
</dbReference>
<keyword evidence="8" id="KW-1185">Reference proteome</keyword>
<evidence type="ECO:0000256" key="5">
    <source>
        <dbReference type="PROSITE-ProRule" id="PRU00043"/>
    </source>
</evidence>
<dbReference type="GO" id="GO:0007156">
    <property type="term" value="P:homophilic cell adhesion via plasma membrane adhesion molecules"/>
    <property type="evidence" value="ECO:0007669"/>
    <property type="project" value="InterPro"/>
</dbReference>
<dbReference type="SUPFAM" id="SSF49313">
    <property type="entry name" value="Cadherin-like"/>
    <property type="match status" value="1"/>
</dbReference>
<dbReference type="PRINTS" id="PR00205">
    <property type="entry name" value="CADHERIN"/>
</dbReference>
<protein>
    <submittedName>
        <fullName evidence="7">(Atlantic silverside) hypothetical protein</fullName>
    </submittedName>
</protein>
<evidence type="ECO:0000256" key="3">
    <source>
        <dbReference type="ARBA" id="ARBA00022837"/>
    </source>
</evidence>
<evidence type="ECO:0000256" key="4">
    <source>
        <dbReference type="ARBA" id="ARBA00023136"/>
    </source>
</evidence>
<reference evidence="7" key="1">
    <citation type="submission" date="2021-05" db="EMBL/GenBank/DDBJ databases">
        <authorList>
            <person name="Tigano A."/>
        </authorList>
    </citation>
    <scope>NUCLEOTIDE SEQUENCE</scope>
</reference>
<gene>
    <name evidence="7" type="ORF">MMEN_LOCUS16092</name>
</gene>
<dbReference type="GO" id="GO:0008013">
    <property type="term" value="F:beta-catenin binding"/>
    <property type="evidence" value="ECO:0007669"/>
    <property type="project" value="TreeGrafter"/>
</dbReference>
<comment type="subcellular location">
    <subcellularLocation>
        <location evidence="1">Membrane</location>
    </subcellularLocation>
</comment>
<dbReference type="GO" id="GO:0007043">
    <property type="term" value="P:cell-cell junction assembly"/>
    <property type="evidence" value="ECO:0007669"/>
    <property type="project" value="TreeGrafter"/>
</dbReference>
<dbReference type="GO" id="GO:0034332">
    <property type="term" value="P:adherens junction organization"/>
    <property type="evidence" value="ECO:0007669"/>
    <property type="project" value="TreeGrafter"/>
</dbReference>
<evidence type="ECO:0000259" key="6">
    <source>
        <dbReference type="PROSITE" id="PS50268"/>
    </source>
</evidence>
<dbReference type="GO" id="GO:0016342">
    <property type="term" value="C:catenin complex"/>
    <property type="evidence" value="ECO:0007669"/>
    <property type="project" value="TreeGrafter"/>
</dbReference>
<dbReference type="FunFam" id="2.60.40.60:FF:000009">
    <property type="entry name" value="Cadherin 24"/>
    <property type="match status" value="1"/>
</dbReference>
<sequence length="363" mass="41170">MKQLQIEHISPYLKLKKDDTSYQTDTPFDSKTALNRWTENLPYPVNILVIKSASSVADMVNNAAGIMAVPDTFLINLFDIQVMLRVLTEDGLFALLPMVLRRLEGTAGGVEEDDLREREEVALPILFKREKKKFQVPVSQTLFTAKQSLWNPSLNTEDEIIVNIVFLMNDYSPKTWEEKTSLRAWLFFGQQGLGHYWQHWFFLAAAVLTGLRLQGLVLQSQEEANRKKNPRHLNELREDGARDVLALTFSSQRAASLSIIHTDSDEGEGNIKYTISGEGAGSIFIIDELTGDIHATERLDREEKAFYTLRAQARDRLSNDPLEPESEFVIKVQDINDSEPQFLEGPYIGSVAELSPIEQLLLN</sequence>
<dbReference type="EMBL" id="CAJRST010033334">
    <property type="protein sequence ID" value="CAG5979117.1"/>
    <property type="molecule type" value="Genomic_DNA"/>
</dbReference>
<dbReference type="Gene3D" id="2.60.40.60">
    <property type="entry name" value="Cadherins"/>
    <property type="match status" value="1"/>
</dbReference>
<dbReference type="PANTHER" id="PTHR24027">
    <property type="entry name" value="CADHERIN-23"/>
    <property type="match status" value="1"/>
</dbReference>
<evidence type="ECO:0000313" key="8">
    <source>
        <dbReference type="Proteomes" id="UP000677803"/>
    </source>
</evidence>
<dbReference type="GO" id="GO:0045296">
    <property type="term" value="F:cadherin binding"/>
    <property type="evidence" value="ECO:0007669"/>
    <property type="project" value="TreeGrafter"/>
</dbReference>
<comment type="caution">
    <text evidence="7">The sequence shown here is derived from an EMBL/GenBank/DDBJ whole genome shotgun (WGS) entry which is preliminary data.</text>
</comment>
<feature type="domain" description="Cadherin" evidence="6">
    <location>
        <begin position="262"/>
        <end position="342"/>
    </location>
</feature>
<dbReference type="InterPro" id="IPR002126">
    <property type="entry name" value="Cadherin-like_dom"/>
</dbReference>
<dbReference type="OrthoDB" id="6250271at2759"/>
<dbReference type="InterPro" id="IPR039808">
    <property type="entry name" value="Cadherin"/>
</dbReference>